<feature type="transmembrane region" description="Helical" evidence="1">
    <location>
        <begin position="299"/>
        <end position="322"/>
    </location>
</feature>
<gene>
    <name evidence="2" type="ORF">SPIL2461_LOCUS7852</name>
</gene>
<feature type="transmembrane region" description="Helical" evidence="1">
    <location>
        <begin position="451"/>
        <end position="469"/>
    </location>
</feature>
<protein>
    <submittedName>
        <fullName evidence="2">Uncharacterized protein</fullName>
    </submittedName>
</protein>
<keyword evidence="3" id="KW-1185">Reference proteome</keyword>
<feature type="transmembrane region" description="Helical" evidence="1">
    <location>
        <begin position="112"/>
        <end position="130"/>
    </location>
</feature>
<dbReference type="AlphaFoldDB" id="A0A812P122"/>
<feature type="transmembrane region" description="Helical" evidence="1">
    <location>
        <begin position="385"/>
        <end position="414"/>
    </location>
</feature>
<feature type="non-terminal residue" evidence="2">
    <location>
        <position position="571"/>
    </location>
</feature>
<feature type="transmembrane region" description="Helical" evidence="1">
    <location>
        <begin position="256"/>
        <end position="278"/>
    </location>
</feature>
<reference evidence="2" key="1">
    <citation type="submission" date="2021-02" db="EMBL/GenBank/DDBJ databases">
        <authorList>
            <person name="Dougan E. K."/>
            <person name="Rhodes N."/>
            <person name="Thang M."/>
            <person name="Chan C."/>
        </authorList>
    </citation>
    <scope>NUCLEOTIDE SEQUENCE</scope>
</reference>
<proteinExistence type="predicted"/>
<keyword evidence="1" id="KW-0472">Membrane</keyword>
<evidence type="ECO:0000256" key="1">
    <source>
        <dbReference type="SAM" id="Phobius"/>
    </source>
</evidence>
<feature type="transmembrane region" description="Helical" evidence="1">
    <location>
        <begin position="199"/>
        <end position="224"/>
    </location>
</feature>
<dbReference type="OrthoDB" id="444334at2759"/>
<dbReference type="EMBL" id="CAJNIZ010012570">
    <property type="protein sequence ID" value="CAE7335568.1"/>
    <property type="molecule type" value="Genomic_DNA"/>
</dbReference>
<sequence>MLAEATLPVKPRDGPWLWPLHEPDVAAALLVCQVMSDTECWFWRLLRSLRILTPFCLLEQQRHVKEQYAPSTSYVLAWMNQYTQGIWPLLAVCVPFAFIVEEEAERLDASSWEFYTLQVVVMLWAIVMIARARHRREFVQSYEAGESKTWVADLNKVAITKRQMLRRIMSQTGAGSEFASMVNLTQNPDFKKTAYHKPWLIWCVFLTVLGSLLCLVLAGLFLLVTMELKFSLIYEWGDCYKLGCHDPSNKHGFAGVLSMIGCDILLALTLNVATGELCKAFAYRIAKTWNFRSMILRQFVEHFTAMFIDIIATIGMFSYLAFSFLPEWEQTVPREWDDSSGCDIFWDYQACRVVRSCAPDDLTCCTGTLFCARSKLNFQQRREVFYAWLGGLFVVAPFVEILMLFIVPLVAYVIHVQVEIIRQSDDDEDPPSRGCSLCSCCCGFLRGLGRLVAFIFLLDGAVLGLPYIWKGFPFKDPVIVEEDDKSKAFGPYCTDCKRDMHWTDRDQEAGWKCRHHDVCQCSSENRGAHRWHCPTCHADICGDCHPQGAAVIGGLFGPLDQRLLRPMDPLD</sequence>
<keyword evidence="1" id="KW-1133">Transmembrane helix</keyword>
<feature type="transmembrane region" description="Helical" evidence="1">
    <location>
        <begin position="82"/>
        <end position="100"/>
    </location>
</feature>
<dbReference type="Proteomes" id="UP000649617">
    <property type="component" value="Unassembled WGS sequence"/>
</dbReference>
<evidence type="ECO:0000313" key="3">
    <source>
        <dbReference type="Proteomes" id="UP000649617"/>
    </source>
</evidence>
<organism evidence="2 3">
    <name type="scientific">Symbiodinium pilosum</name>
    <name type="common">Dinoflagellate</name>
    <dbReference type="NCBI Taxonomy" id="2952"/>
    <lineage>
        <taxon>Eukaryota</taxon>
        <taxon>Sar</taxon>
        <taxon>Alveolata</taxon>
        <taxon>Dinophyceae</taxon>
        <taxon>Suessiales</taxon>
        <taxon>Symbiodiniaceae</taxon>
        <taxon>Symbiodinium</taxon>
    </lineage>
</organism>
<comment type="caution">
    <text evidence="2">The sequence shown here is derived from an EMBL/GenBank/DDBJ whole genome shotgun (WGS) entry which is preliminary data.</text>
</comment>
<evidence type="ECO:0000313" key="2">
    <source>
        <dbReference type="EMBL" id="CAE7335568.1"/>
    </source>
</evidence>
<keyword evidence="1" id="KW-0812">Transmembrane</keyword>
<name>A0A812P122_SYMPI</name>
<accession>A0A812P122</accession>